<sequence>MFSSPVRFASLFLLFTSALSEFTPCPLLGPFYPPFKVDLNDKAIESSLKHLTAKFDDLMRTGDGENGPVNINTTSFSIAVFSTNEGTAEDEPFYWQYHYTAPDYRNGPDKPRNASKDSIYRIGGLTELFTVWSLLRTLGDGIFNDPVTKYLPELSNDSSTHTSILQTIWSDITVGQLASHMGGIPRDYCSDDLTSEADIFKAGLPIHSNFDRPCCSSNSKCSQKDFLHQLSKQAPIANPGQTPIYSNMAFQLLGYIIERRTGQSFKRVLKHQILDPLELNDTSVFAPLDTQNAVIPVNQKASGWLAHLPGTEASTSMFSSLDNLARVGQAIMKSTLLTTSQTNRWLKPATHTANPANSIGYPFVIYSGGDYPNTSPMVDVYTILSNEGYQESLYSSYMGLVPDWGVGYAILSADTESPADLNAHADYMQEALGGVLNSAVTQAAENYYGVYTSAGSSNSSLSIDYTERVGWGIYIDDFVSNGQDYRETLSKILGVSNETDLSIRLYPTRLSEEYKAGSKQSFRAVLQDMTELADNDTPTCVSWMHVDRYQYNGHGLDEFIFTLNAEGKVVSVEVPALEVTLEKQKEKEK</sequence>
<name>A0A9X0B8C1_9EURO</name>
<proteinExistence type="predicted"/>
<reference evidence="4" key="2">
    <citation type="journal article" date="2023" name="IMA Fungus">
        <title>Comparative genomic study of the Penicillium genus elucidates a diverse pangenome and 15 lateral gene transfer events.</title>
        <authorList>
            <person name="Petersen C."/>
            <person name="Sorensen T."/>
            <person name="Nielsen M.R."/>
            <person name="Sondergaard T.E."/>
            <person name="Sorensen J.L."/>
            <person name="Fitzpatrick D.A."/>
            <person name="Frisvad J.C."/>
            <person name="Nielsen K.L."/>
        </authorList>
    </citation>
    <scope>NUCLEOTIDE SEQUENCE</scope>
    <source>
        <strain evidence="4">IBT 29677</strain>
    </source>
</reference>
<dbReference type="InterPro" id="IPR001466">
    <property type="entry name" value="Beta-lactam-related"/>
</dbReference>
<dbReference type="InterPro" id="IPR012338">
    <property type="entry name" value="Beta-lactam/transpept-like"/>
</dbReference>
<dbReference type="AlphaFoldDB" id="A0A9X0B8C1"/>
<feature type="signal peptide" evidence="1">
    <location>
        <begin position="1"/>
        <end position="20"/>
    </location>
</feature>
<dbReference type="PANTHER" id="PTHR22935:SF97">
    <property type="entry name" value="BETA-LACTAMASE-RELATED DOMAIN-CONTAINING PROTEIN"/>
    <property type="match status" value="1"/>
</dbReference>
<evidence type="ECO:0000313" key="5">
    <source>
        <dbReference type="Proteomes" id="UP001147747"/>
    </source>
</evidence>
<keyword evidence="5" id="KW-1185">Reference proteome</keyword>
<comment type="caution">
    <text evidence="4">The sequence shown here is derived from an EMBL/GenBank/DDBJ whole genome shotgun (WGS) entry which is preliminary data.</text>
</comment>
<keyword evidence="1" id="KW-0732">Signal</keyword>
<dbReference type="InterPro" id="IPR051478">
    <property type="entry name" value="Beta-lactamase-like_AB/R"/>
</dbReference>
<feature type="chain" id="PRO_5040913605" evidence="1">
    <location>
        <begin position="21"/>
        <end position="589"/>
    </location>
</feature>
<evidence type="ECO:0000313" key="4">
    <source>
        <dbReference type="EMBL" id="KAJ5391882.1"/>
    </source>
</evidence>
<dbReference type="SUPFAM" id="SSF56601">
    <property type="entry name" value="beta-lactamase/transpeptidase-like"/>
    <property type="match status" value="1"/>
</dbReference>
<dbReference type="Proteomes" id="UP001147747">
    <property type="component" value="Unassembled WGS sequence"/>
</dbReference>
<dbReference type="Pfam" id="PF26335">
    <property type="entry name" value="ARB_00930_C"/>
    <property type="match status" value="1"/>
</dbReference>
<accession>A0A9X0B8C1</accession>
<dbReference type="PANTHER" id="PTHR22935">
    <property type="entry name" value="PENICILLIN-BINDING PROTEIN"/>
    <property type="match status" value="1"/>
</dbReference>
<dbReference type="EMBL" id="JAPZBU010000008">
    <property type="protein sequence ID" value="KAJ5391882.1"/>
    <property type="molecule type" value="Genomic_DNA"/>
</dbReference>
<reference evidence="4" key="1">
    <citation type="submission" date="2022-12" db="EMBL/GenBank/DDBJ databases">
        <authorList>
            <person name="Petersen C."/>
        </authorList>
    </citation>
    <scope>NUCLEOTIDE SEQUENCE</scope>
    <source>
        <strain evidence="4">IBT 29677</strain>
    </source>
</reference>
<dbReference type="InterPro" id="IPR058664">
    <property type="entry name" value="ARB_00930-like_C"/>
</dbReference>
<feature type="domain" description="Beta-lactamase-like ARB-00930-like C-terminal" evidence="3">
    <location>
        <begin position="440"/>
        <end position="584"/>
    </location>
</feature>
<evidence type="ECO:0000259" key="3">
    <source>
        <dbReference type="Pfam" id="PF26335"/>
    </source>
</evidence>
<evidence type="ECO:0000259" key="2">
    <source>
        <dbReference type="Pfam" id="PF00144"/>
    </source>
</evidence>
<gene>
    <name evidence="4" type="ORF">N7509_007372</name>
</gene>
<dbReference type="OrthoDB" id="10250282at2759"/>
<dbReference type="Gene3D" id="3.40.710.10">
    <property type="entry name" value="DD-peptidase/beta-lactamase superfamily"/>
    <property type="match status" value="1"/>
</dbReference>
<evidence type="ECO:0000256" key="1">
    <source>
        <dbReference type="SAM" id="SignalP"/>
    </source>
</evidence>
<organism evidence="4 5">
    <name type="scientific">Penicillium cosmopolitanum</name>
    <dbReference type="NCBI Taxonomy" id="1131564"/>
    <lineage>
        <taxon>Eukaryota</taxon>
        <taxon>Fungi</taxon>
        <taxon>Dikarya</taxon>
        <taxon>Ascomycota</taxon>
        <taxon>Pezizomycotina</taxon>
        <taxon>Eurotiomycetes</taxon>
        <taxon>Eurotiomycetidae</taxon>
        <taxon>Eurotiales</taxon>
        <taxon>Aspergillaceae</taxon>
        <taxon>Penicillium</taxon>
    </lineage>
</organism>
<protein>
    <submittedName>
        <fullName evidence="4">Beta-lactamase-like protein</fullName>
    </submittedName>
</protein>
<dbReference type="GeneID" id="81370989"/>
<dbReference type="Pfam" id="PF00144">
    <property type="entry name" value="Beta-lactamase"/>
    <property type="match status" value="1"/>
</dbReference>
<feature type="domain" description="Beta-lactamase-related" evidence="2">
    <location>
        <begin position="109"/>
        <end position="431"/>
    </location>
</feature>
<dbReference type="RefSeq" id="XP_056487560.1">
    <property type="nucleotide sequence ID" value="XM_056632009.1"/>
</dbReference>